<dbReference type="InterPro" id="IPR011330">
    <property type="entry name" value="Glyco_hydro/deAcase_b/a-brl"/>
</dbReference>
<dbReference type="Proteomes" id="UP000603912">
    <property type="component" value="Unassembled WGS sequence"/>
</dbReference>
<dbReference type="EMBL" id="BMES01000001">
    <property type="protein sequence ID" value="GGH17852.1"/>
    <property type="molecule type" value="Genomic_DNA"/>
</dbReference>
<evidence type="ECO:0000256" key="4">
    <source>
        <dbReference type="ARBA" id="ARBA00032976"/>
    </source>
</evidence>
<dbReference type="PANTHER" id="PTHR43123">
    <property type="entry name" value="POLYSACCHARIDE DEACETYLASE-RELATED"/>
    <property type="match status" value="1"/>
</dbReference>
<reference evidence="6" key="1">
    <citation type="journal article" date="2014" name="Int. J. Syst. Evol. Microbiol.">
        <title>Complete genome sequence of Corynebacterium casei LMG S-19264T (=DSM 44701T), isolated from a smear-ripened cheese.</title>
        <authorList>
            <consortium name="US DOE Joint Genome Institute (JGI-PGF)"/>
            <person name="Walter F."/>
            <person name="Albersmeier A."/>
            <person name="Kalinowski J."/>
            <person name="Ruckert C."/>
        </authorList>
    </citation>
    <scope>NUCLEOTIDE SEQUENCE</scope>
    <source>
        <strain evidence="6">CGMCC 1.12214</strain>
    </source>
</reference>
<gene>
    <name evidence="6" type="ORF">GCM10007036_19620</name>
</gene>
<dbReference type="InterPro" id="IPR002509">
    <property type="entry name" value="NODB_dom"/>
</dbReference>
<proteinExistence type="inferred from homology"/>
<evidence type="ECO:0000256" key="3">
    <source>
        <dbReference type="ARBA" id="ARBA00020071"/>
    </source>
</evidence>
<dbReference type="SUPFAM" id="SSF88713">
    <property type="entry name" value="Glycoside hydrolase/deacetylase"/>
    <property type="match status" value="1"/>
</dbReference>
<dbReference type="PANTHER" id="PTHR43123:SF1">
    <property type="entry name" value="POLYSACCHARIDE DEACETYLASE-RELATED"/>
    <property type="match status" value="1"/>
</dbReference>
<comment type="function">
    <text evidence="1">Is involved in generating a small heat-stable compound (Nod), an acylated oligomer of N-acetylglucosamine, that stimulates mitosis in various plant protoplasts.</text>
</comment>
<protein>
    <recommendedName>
        <fullName evidence="3">Chitooligosaccharide deacetylase</fullName>
    </recommendedName>
    <alternativeName>
        <fullName evidence="4">Nodulation protein B</fullName>
    </alternativeName>
</protein>
<dbReference type="RefSeq" id="WP_188517432.1">
    <property type="nucleotide sequence ID" value="NZ_BMES01000001.1"/>
</dbReference>
<evidence type="ECO:0000313" key="7">
    <source>
        <dbReference type="Proteomes" id="UP000603912"/>
    </source>
</evidence>
<evidence type="ECO:0000256" key="1">
    <source>
        <dbReference type="ARBA" id="ARBA00003236"/>
    </source>
</evidence>
<organism evidence="6 7">
    <name type="scientific">Alsobacter metallidurans</name>
    <dbReference type="NCBI Taxonomy" id="340221"/>
    <lineage>
        <taxon>Bacteria</taxon>
        <taxon>Pseudomonadati</taxon>
        <taxon>Pseudomonadota</taxon>
        <taxon>Alphaproteobacteria</taxon>
        <taxon>Hyphomicrobiales</taxon>
        <taxon>Alsobacteraceae</taxon>
        <taxon>Alsobacter</taxon>
    </lineage>
</organism>
<comment type="caution">
    <text evidence="6">The sequence shown here is derived from an EMBL/GenBank/DDBJ whole genome shotgun (WGS) entry which is preliminary data.</text>
</comment>
<dbReference type="Pfam" id="PF01522">
    <property type="entry name" value="Polysacc_deac_1"/>
    <property type="match status" value="1"/>
</dbReference>
<reference evidence="6" key="2">
    <citation type="submission" date="2020-09" db="EMBL/GenBank/DDBJ databases">
        <authorList>
            <person name="Sun Q."/>
            <person name="Zhou Y."/>
        </authorList>
    </citation>
    <scope>NUCLEOTIDE SEQUENCE</scope>
    <source>
        <strain evidence="6">CGMCC 1.12214</strain>
    </source>
</reference>
<name>A0A917I777_9HYPH</name>
<dbReference type="Gene3D" id="3.20.20.370">
    <property type="entry name" value="Glycoside hydrolase/deacetylase"/>
    <property type="match status" value="1"/>
</dbReference>
<dbReference type="AlphaFoldDB" id="A0A917I777"/>
<sequence length="328" mass="36077">MSGPGNSPAGERGLAHDRDFAGYRAGGPSVRWPGDARLAVSVVVNIEEGAELSLGMGDERNEFIYEAVEKVEGARDLCMESHFEYGVRAGWPRIRALLKRYGVAATLNANGRALEISPWIAREAVADGHEVSSHGYRWERQVHMDEAAERRVILRAAKAIEAAAGAPPVGWHTRSATSVNTRRLLIEHGGFLYDSNAYNDDVPFLVEQDGRRHVVLPYAFDTNDMRFYNGGGFVFADDFARYCIDAFERLYAEGADAPRMLSIGLHLRIIGRPARIGGLERLLEHMAARPGVWFARRDAIAKAWLAGLGEPPWAPRPTPAGFAAGEQP</sequence>
<evidence type="ECO:0000259" key="5">
    <source>
        <dbReference type="PROSITE" id="PS51677"/>
    </source>
</evidence>
<evidence type="ECO:0000256" key="2">
    <source>
        <dbReference type="ARBA" id="ARBA00010973"/>
    </source>
</evidence>
<dbReference type="GO" id="GO:0005975">
    <property type="term" value="P:carbohydrate metabolic process"/>
    <property type="evidence" value="ECO:0007669"/>
    <property type="project" value="InterPro"/>
</dbReference>
<accession>A0A917I777</accession>
<feature type="domain" description="NodB homology" evidence="5">
    <location>
        <begin position="77"/>
        <end position="295"/>
    </location>
</feature>
<evidence type="ECO:0000313" key="6">
    <source>
        <dbReference type="EMBL" id="GGH17852.1"/>
    </source>
</evidence>
<dbReference type="GO" id="GO:0016810">
    <property type="term" value="F:hydrolase activity, acting on carbon-nitrogen (but not peptide) bonds"/>
    <property type="evidence" value="ECO:0007669"/>
    <property type="project" value="InterPro"/>
</dbReference>
<dbReference type="PROSITE" id="PS51677">
    <property type="entry name" value="NODB"/>
    <property type="match status" value="1"/>
</dbReference>
<keyword evidence="7" id="KW-1185">Reference proteome</keyword>
<comment type="similarity">
    <text evidence="2">Belongs to the polysaccharide deacetylase family.</text>
</comment>